<dbReference type="GO" id="GO:0032049">
    <property type="term" value="P:cardiolipin biosynthetic process"/>
    <property type="evidence" value="ECO:0007669"/>
    <property type="project" value="TreeGrafter"/>
</dbReference>
<sequence length="406" mass="40313">MAAIAALAAAQRGGAAAAWRAARRSGTALQTLCLPAADAAHAASPWSTGAARGTCTGAAGAMQQQHSWPQREPPRGSSWRPHGDGAPLCLRLYSSSSGSSDREEARPGSSPSSPSSSGATPPRRHGRAPAAVAALQAAGWSRREVLSVPNALSLARLLSGPLIASWIMDAQWAWALPALALSGASDWADGWAARRFNQPSVIGSYLDPLADKVLICSVVGALGWSGVLPPAVVGIIVGRDVVLVTGAFVVRARSLGWRWPGAAEFFRVAPGGGGGTPEAKLGGESAAGGAVGGAAGLPARGAATAEAAADGGGGAGAGGAAPAPLVKPLLISKVNTGFQLGLVGACITHSWLGWPSDALVWWGSVTTAGTTLASCVAYLAAYRQGRVLAAPLPGGGVGGGAPGPPR</sequence>
<dbReference type="GO" id="GO:0005739">
    <property type="term" value="C:mitochondrion"/>
    <property type="evidence" value="ECO:0007669"/>
    <property type="project" value="TreeGrafter"/>
</dbReference>
<accession>A0A2P6V4W3</accession>
<dbReference type="PANTHER" id="PTHR14269:SF60">
    <property type="entry name" value="CARDIOLIPIN SYNTHASE (CMP-FORMING)"/>
    <property type="match status" value="1"/>
</dbReference>
<comment type="caution">
    <text evidence="12">The sequence shown here is derived from an EMBL/GenBank/DDBJ whole genome shotgun (WGS) entry which is preliminary data.</text>
</comment>
<protein>
    <submittedName>
        <fullName evidence="12">Cardiolipin mitochondrial</fullName>
    </submittedName>
</protein>
<dbReference type="EMBL" id="LHPF02000029">
    <property type="protein sequence ID" value="PSC69122.1"/>
    <property type="molecule type" value="Genomic_DNA"/>
</dbReference>
<keyword evidence="8" id="KW-0594">Phospholipid biosynthesis</keyword>
<evidence type="ECO:0000256" key="2">
    <source>
        <dbReference type="ARBA" id="ARBA00022516"/>
    </source>
</evidence>
<dbReference type="Gene3D" id="1.20.120.1760">
    <property type="match status" value="1"/>
</dbReference>
<keyword evidence="9" id="KW-1208">Phospholipid metabolism</keyword>
<name>A0A2P6V4W3_9CHLO</name>
<evidence type="ECO:0000256" key="11">
    <source>
        <dbReference type="SAM" id="MobiDB-lite"/>
    </source>
</evidence>
<dbReference type="AlphaFoldDB" id="A0A2P6V4W3"/>
<comment type="subcellular location">
    <subcellularLocation>
        <location evidence="1">Membrane</location>
        <topology evidence="1">Multi-pass membrane protein</topology>
    </subcellularLocation>
</comment>
<keyword evidence="3 10" id="KW-0808">Transferase</keyword>
<feature type="compositionally biased region" description="Low complexity" evidence="11">
    <location>
        <begin position="107"/>
        <end position="118"/>
    </location>
</feature>
<dbReference type="PANTHER" id="PTHR14269">
    <property type="entry name" value="CDP-DIACYLGLYCEROL--GLYCEROL-3-PHOSPHATE 3-PHOSPHATIDYLTRANSFERASE-RELATED"/>
    <property type="match status" value="1"/>
</dbReference>
<evidence type="ECO:0000256" key="7">
    <source>
        <dbReference type="ARBA" id="ARBA00023136"/>
    </source>
</evidence>
<evidence type="ECO:0000313" key="12">
    <source>
        <dbReference type="EMBL" id="PSC69122.1"/>
    </source>
</evidence>
<proteinExistence type="inferred from homology"/>
<comment type="similarity">
    <text evidence="10">Belongs to the CDP-alcohol phosphatidyltransferase class-I family.</text>
</comment>
<dbReference type="InterPro" id="IPR043130">
    <property type="entry name" value="CDP-OH_PTrfase_TM_dom"/>
</dbReference>
<evidence type="ECO:0000256" key="4">
    <source>
        <dbReference type="ARBA" id="ARBA00022692"/>
    </source>
</evidence>
<evidence type="ECO:0000256" key="10">
    <source>
        <dbReference type="RuleBase" id="RU003750"/>
    </source>
</evidence>
<evidence type="ECO:0000256" key="6">
    <source>
        <dbReference type="ARBA" id="ARBA00023098"/>
    </source>
</evidence>
<evidence type="ECO:0000256" key="9">
    <source>
        <dbReference type="ARBA" id="ARBA00023264"/>
    </source>
</evidence>
<keyword evidence="6" id="KW-0443">Lipid metabolism</keyword>
<keyword evidence="7" id="KW-0472">Membrane</keyword>
<feature type="region of interest" description="Disordered" evidence="11">
    <location>
        <begin position="45"/>
        <end position="81"/>
    </location>
</feature>
<dbReference type="Proteomes" id="UP000239649">
    <property type="component" value="Unassembled WGS sequence"/>
</dbReference>
<keyword evidence="4" id="KW-0812">Transmembrane</keyword>
<evidence type="ECO:0000256" key="1">
    <source>
        <dbReference type="ARBA" id="ARBA00004141"/>
    </source>
</evidence>
<evidence type="ECO:0000256" key="3">
    <source>
        <dbReference type="ARBA" id="ARBA00022679"/>
    </source>
</evidence>
<dbReference type="PROSITE" id="PS00379">
    <property type="entry name" value="CDP_ALCOHOL_P_TRANSF"/>
    <property type="match status" value="1"/>
</dbReference>
<gene>
    <name evidence="12" type="ORF">C2E20_7324</name>
</gene>
<keyword evidence="2" id="KW-0444">Lipid biosynthesis</keyword>
<dbReference type="InterPro" id="IPR000462">
    <property type="entry name" value="CDP-OH_P_trans"/>
</dbReference>
<dbReference type="GO" id="GO:0016020">
    <property type="term" value="C:membrane"/>
    <property type="evidence" value="ECO:0007669"/>
    <property type="project" value="UniProtKB-SubCell"/>
</dbReference>
<evidence type="ECO:0000313" key="13">
    <source>
        <dbReference type="Proteomes" id="UP000239649"/>
    </source>
</evidence>
<feature type="compositionally biased region" description="Low complexity" evidence="11">
    <location>
        <begin position="45"/>
        <end position="61"/>
    </location>
</feature>
<evidence type="ECO:0000256" key="5">
    <source>
        <dbReference type="ARBA" id="ARBA00022989"/>
    </source>
</evidence>
<dbReference type="InterPro" id="IPR048254">
    <property type="entry name" value="CDP_ALCOHOL_P_TRANSF_CS"/>
</dbReference>
<organism evidence="12 13">
    <name type="scientific">Micractinium conductrix</name>
    <dbReference type="NCBI Taxonomy" id="554055"/>
    <lineage>
        <taxon>Eukaryota</taxon>
        <taxon>Viridiplantae</taxon>
        <taxon>Chlorophyta</taxon>
        <taxon>core chlorophytes</taxon>
        <taxon>Trebouxiophyceae</taxon>
        <taxon>Chlorellales</taxon>
        <taxon>Chlorellaceae</taxon>
        <taxon>Chlorella clade</taxon>
        <taxon>Micractinium</taxon>
    </lineage>
</organism>
<dbReference type="InterPro" id="IPR050324">
    <property type="entry name" value="CDP-alcohol_PTase-I"/>
</dbReference>
<dbReference type="STRING" id="554055.A0A2P6V4W3"/>
<evidence type="ECO:0000256" key="8">
    <source>
        <dbReference type="ARBA" id="ARBA00023209"/>
    </source>
</evidence>
<feature type="region of interest" description="Disordered" evidence="11">
    <location>
        <begin position="95"/>
        <end position="130"/>
    </location>
</feature>
<dbReference type="Pfam" id="PF01066">
    <property type="entry name" value="CDP-OH_P_transf"/>
    <property type="match status" value="1"/>
</dbReference>
<dbReference type="GO" id="GO:0043337">
    <property type="term" value="F:cardiolipin synthase (CMP-forming)"/>
    <property type="evidence" value="ECO:0007669"/>
    <property type="project" value="TreeGrafter"/>
</dbReference>
<keyword evidence="13" id="KW-1185">Reference proteome</keyword>
<dbReference type="OrthoDB" id="10020554at2759"/>
<reference evidence="12 13" key="1">
    <citation type="journal article" date="2018" name="Plant J.">
        <title>Genome sequences of Chlorella sorokiniana UTEX 1602 and Micractinium conductrix SAG 241.80: implications to maltose excretion by a green alga.</title>
        <authorList>
            <person name="Arriola M.B."/>
            <person name="Velmurugan N."/>
            <person name="Zhang Y."/>
            <person name="Plunkett M.H."/>
            <person name="Hondzo H."/>
            <person name="Barney B.M."/>
        </authorList>
    </citation>
    <scope>NUCLEOTIDE SEQUENCE [LARGE SCALE GENOMIC DNA]</scope>
    <source>
        <strain evidence="12 13">SAG 241.80</strain>
    </source>
</reference>
<keyword evidence="5" id="KW-1133">Transmembrane helix</keyword>